<dbReference type="Proteomes" id="UP000193218">
    <property type="component" value="Unassembled WGS sequence"/>
</dbReference>
<dbReference type="GO" id="GO:0008270">
    <property type="term" value="F:zinc ion binding"/>
    <property type="evidence" value="ECO:0007669"/>
    <property type="project" value="InterPro"/>
</dbReference>
<proteinExistence type="predicted"/>
<dbReference type="GO" id="GO:0006351">
    <property type="term" value="P:DNA-templated transcription"/>
    <property type="evidence" value="ECO:0007669"/>
    <property type="project" value="InterPro"/>
</dbReference>
<keyword evidence="6" id="KW-1185">Reference proteome</keyword>
<organism evidence="5 6">
    <name type="scientific">Kockovaella imperatae</name>
    <dbReference type="NCBI Taxonomy" id="4999"/>
    <lineage>
        <taxon>Eukaryota</taxon>
        <taxon>Fungi</taxon>
        <taxon>Dikarya</taxon>
        <taxon>Basidiomycota</taxon>
        <taxon>Agaricomycotina</taxon>
        <taxon>Tremellomycetes</taxon>
        <taxon>Tremellales</taxon>
        <taxon>Cuniculitremaceae</taxon>
        <taxon>Kockovaella</taxon>
    </lineage>
</organism>
<evidence type="ECO:0000256" key="1">
    <source>
        <dbReference type="ARBA" id="ARBA00004123"/>
    </source>
</evidence>
<keyword evidence="2" id="KW-0539">Nucleus</keyword>
<evidence type="ECO:0000313" key="5">
    <source>
        <dbReference type="EMBL" id="ORX36464.1"/>
    </source>
</evidence>
<dbReference type="InParanoid" id="A0A1Y1UG25"/>
<dbReference type="STRING" id="4999.A0A1Y1UG25"/>
<dbReference type="CDD" id="cd12148">
    <property type="entry name" value="fungal_TF_MHR"/>
    <property type="match status" value="1"/>
</dbReference>
<dbReference type="GO" id="GO:0005634">
    <property type="term" value="C:nucleus"/>
    <property type="evidence" value="ECO:0007669"/>
    <property type="project" value="UniProtKB-SubCell"/>
</dbReference>
<evidence type="ECO:0000259" key="4">
    <source>
        <dbReference type="SMART" id="SM00906"/>
    </source>
</evidence>
<feature type="region of interest" description="Disordered" evidence="3">
    <location>
        <begin position="200"/>
        <end position="224"/>
    </location>
</feature>
<dbReference type="AlphaFoldDB" id="A0A1Y1UG25"/>
<protein>
    <submittedName>
        <fullName evidence="5">Fungal-specific transcription factor domain-domain-containing protein</fullName>
    </submittedName>
</protein>
<name>A0A1Y1UG25_9TREE</name>
<dbReference type="GeneID" id="33560765"/>
<dbReference type="SMART" id="SM00906">
    <property type="entry name" value="Fungal_trans"/>
    <property type="match status" value="1"/>
</dbReference>
<feature type="region of interest" description="Disordered" evidence="3">
    <location>
        <begin position="1"/>
        <end position="45"/>
    </location>
</feature>
<gene>
    <name evidence="5" type="ORF">BD324DRAFT_676646</name>
</gene>
<evidence type="ECO:0000256" key="3">
    <source>
        <dbReference type="SAM" id="MobiDB-lite"/>
    </source>
</evidence>
<dbReference type="Pfam" id="PF04082">
    <property type="entry name" value="Fungal_trans"/>
    <property type="match status" value="1"/>
</dbReference>
<feature type="domain" description="Xylanolytic transcriptional activator regulatory" evidence="4">
    <location>
        <begin position="402"/>
        <end position="475"/>
    </location>
</feature>
<evidence type="ECO:0000256" key="2">
    <source>
        <dbReference type="ARBA" id="ARBA00023242"/>
    </source>
</evidence>
<dbReference type="InterPro" id="IPR050613">
    <property type="entry name" value="Sec_Metabolite_Reg"/>
</dbReference>
<comment type="subcellular location">
    <subcellularLocation>
        <location evidence="1">Nucleus</location>
    </subcellularLocation>
</comment>
<dbReference type="EMBL" id="NBSH01000008">
    <property type="protein sequence ID" value="ORX36464.1"/>
    <property type="molecule type" value="Genomic_DNA"/>
</dbReference>
<feature type="compositionally biased region" description="Polar residues" evidence="3">
    <location>
        <begin position="733"/>
        <end position="745"/>
    </location>
</feature>
<sequence>MTVPDKQPSHSIQLPTKRRQTPDDHPDMTKRVDQGSFDTQSLTGESSSKKKRISLSCAQCESKALHPLCTDYADVLFPGAKRKQKCNREFPCQHCIARKVPELCVPYNPQSRRDSSVDGPDANTAARLDRIEDILSVVLRHHGGLWTYKDVKQYMSGGPYTRIFPSAPSSPSSPRRRSLAIAAENSASPIRHSALASTPINYDDHTHENEDGGSADEEDLGKGVSKGWLGDLEGGVPESLDAKNRVKIKRDVHGTPAENLQRLITDCGVSPHKIAELVQELPPKHFADRIVDSFFSGFNNVRYPIDEHLFRTSYEDLYNTSKAVDPSNVRALPLIFIVLALGVRLATGDWAGPEETRKLSSLRMYWSSRRSILIATAVQSESIELVSAMYLVLVHDRRLTECWSQLGASLRTAQAIGLHRDGTKMGLDPFETEYRRRLWSYLYHADKLYSLVLGRPPSISDSYTDTLDPTNVDLSEFHKLSAKNVPIAKPLEQPTSATFIILRKSLSKIIGHVVHHFQKLDEPARYSDVQMLNQELNDYVESLPPCFQMYQPDKSYDKEHPWLPVHRMLLLAEILVTIIILHRPWLLRRLSTSHYAASRTACFEAAKLDFQLRQEFQKEYAGDKAQFLTGQFKTFNTAMIAGISAIIDPRGPDGDQMRTILTTFLEQNPWHEAVHKDATTRKEVQIILTLSRRAAQIYEKSFGPDEGRNPEDDSAAMLLALSQPSDMPDELQSKGTSATTNQEKTSLGALPPQRVSSVPTAITALPINPSPIQISPTTHSMGEDDHSQRLFDHWLNANSTLAFGSLNESVPIFDDSAMGAALDGNTIPTSIMTTPYTQAVDSISSMFAATPVMTGPTGPASQQAFWTDSYSSFPGSRQVPIQSSTPLMETATGFDPSASSASFGVPQTGENSDEYWNALIDGEIQDCERART</sequence>
<feature type="region of interest" description="Disordered" evidence="3">
    <location>
        <begin position="725"/>
        <end position="753"/>
    </location>
</feature>
<evidence type="ECO:0000313" key="6">
    <source>
        <dbReference type="Proteomes" id="UP000193218"/>
    </source>
</evidence>
<reference evidence="5 6" key="1">
    <citation type="submission" date="2017-03" db="EMBL/GenBank/DDBJ databases">
        <title>Widespread Adenine N6-methylation of Active Genes in Fungi.</title>
        <authorList>
            <consortium name="DOE Joint Genome Institute"/>
            <person name="Mondo S.J."/>
            <person name="Dannebaum R.O."/>
            <person name="Kuo R.C."/>
            <person name="Louie K.B."/>
            <person name="Bewick A.J."/>
            <person name="Labutti K."/>
            <person name="Haridas S."/>
            <person name="Kuo A."/>
            <person name="Salamov A."/>
            <person name="Ahrendt S.R."/>
            <person name="Lau R."/>
            <person name="Bowen B.P."/>
            <person name="Lipzen A."/>
            <person name="Sullivan W."/>
            <person name="Andreopoulos W.B."/>
            <person name="Clum A."/>
            <person name="Lindquist E."/>
            <person name="Daum C."/>
            <person name="Northen T.R."/>
            <person name="Ramamoorthy G."/>
            <person name="Schmitz R.J."/>
            <person name="Gryganskyi A."/>
            <person name="Culley D."/>
            <person name="Magnuson J."/>
            <person name="James T.Y."/>
            <person name="O'Malley M.A."/>
            <person name="Stajich J.E."/>
            <person name="Spatafora J.W."/>
            <person name="Visel A."/>
            <person name="Grigoriev I.V."/>
        </authorList>
    </citation>
    <scope>NUCLEOTIDE SEQUENCE [LARGE SCALE GENOMIC DNA]</scope>
    <source>
        <strain evidence="5 6">NRRL Y-17943</strain>
    </source>
</reference>
<dbReference type="GO" id="GO:0000981">
    <property type="term" value="F:DNA-binding transcription factor activity, RNA polymerase II-specific"/>
    <property type="evidence" value="ECO:0007669"/>
    <property type="project" value="InterPro"/>
</dbReference>
<accession>A0A1Y1UG25</accession>
<dbReference type="CDD" id="cd00067">
    <property type="entry name" value="GAL4"/>
    <property type="match status" value="1"/>
</dbReference>
<dbReference type="PANTHER" id="PTHR31001">
    <property type="entry name" value="UNCHARACTERIZED TRANSCRIPTIONAL REGULATORY PROTEIN"/>
    <property type="match status" value="1"/>
</dbReference>
<dbReference type="OrthoDB" id="4934715at2759"/>
<feature type="compositionally biased region" description="Polar residues" evidence="3">
    <location>
        <begin position="36"/>
        <end position="45"/>
    </location>
</feature>
<dbReference type="GO" id="GO:0003677">
    <property type="term" value="F:DNA binding"/>
    <property type="evidence" value="ECO:0007669"/>
    <property type="project" value="InterPro"/>
</dbReference>
<dbReference type="InterPro" id="IPR001138">
    <property type="entry name" value="Zn2Cys6_DnaBD"/>
</dbReference>
<dbReference type="RefSeq" id="XP_021870565.1">
    <property type="nucleotide sequence ID" value="XM_022018956.1"/>
</dbReference>
<dbReference type="InterPro" id="IPR007219">
    <property type="entry name" value="XnlR_reg_dom"/>
</dbReference>
<comment type="caution">
    <text evidence="5">The sequence shown here is derived from an EMBL/GenBank/DDBJ whole genome shotgun (WGS) entry which is preliminary data.</text>
</comment>
<dbReference type="PANTHER" id="PTHR31001:SF87">
    <property type="entry name" value="COL-21"/>
    <property type="match status" value="1"/>
</dbReference>
<feature type="compositionally biased region" description="Basic and acidic residues" evidence="3">
    <location>
        <begin position="20"/>
        <end position="33"/>
    </location>
</feature>